<keyword evidence="11" id="KW-1185">Reference proteome</keyword>
<comment type="similarity">
    <text evidence="3 9">Belongs to the alpha-acetolactate decarboxylase family.</text>
</comment>
<dbReference type="CDD" id="cd17299">
    <property type="entry name" value="acetolactate_decarboxylase"/>
    <property type="match status" value="1"/>
</dbReference>
<dbReference type="PANTHER" id="PTHR35524">
    <property type="entry name" value="ALPHA-ACETOLACTATE DECARBOXYLASE"/>
    <property type="match status" value="1"/>
</dbReference>
<dbReference type="Gene3D" id="3.30.1330.80">
    <property type="entry name" value="Hypothetical protein, similar to alpha- acetolactate decarboxylase, domain 2"/>
    <property type="match status" value="2"/>
</dbReference>
<evidence type="ECO:0000256" key="6">
    <source>
        <dbReference type="ARBA" id="ARBA00022793"/>
    </source>
</evidence>
<comment type="catalytic activity">
    <reaction evidence="1 9">
        <text>(2S)-2-acetolactate + H(+) = (R)-acetoin + CO2</text>
        <dbReference type="Rhea" id="RHEA:21580"/>
        <dbReference type="ChEBI" id="CHEBI:15378"/>
        <dbReference type="ChEBI" id="CHEBI:15686"/>
        <dbReference type="ChEBI" id="CHEBI:16526"/>
        <dbReference type="ChEBI" id="CHEBI:58476"/>
        <dbReference type="EC" id="4.1.1.5"/>
    </reaction>
</comment>
<comment type="pathway">
    <text evidence="2 9">Polyol metabolism; (R,R)-butane-2,3-diol biosynthesis; (R,R)-butane-2,3-diol from pyruvate: step 2/3.</text>
</comment>
<evidence type="ECO:0000256" key="1">
    <source>
        <dbReference type="ARBA" id="ARBA00001784"/>
    </source>
</evidence>
<dbReference type="RefSeq" id="WP_176942438.1">
    <property type="nucleotide sequence ID" value="NZ_JABZEC010000003.1"/>
</dbReference>
<evidence type="ECO:0000313" key="11">
    <source>
        <dbReference type="Proteomes" id="UP000563523"/>
    </source>
</evidence>
<evidence type="ECO:0000256" key="2">
    <source>
        <dbReference type="ARBA" id="ARBA00005170"/>
    </source>
</evidence>
<dbReference type="SUPFAM" id="SSF117856">
    <property type="entry name" value="AF0104/ALDC/Ptd012-like"/>
    <property type="match status" value="1"/>
</dbReference>
<accession>A0A850QZQ2</accession>
<keyword evidence="6 9" id="KW-0210">Decarboxylase</keyword>
<dbReference type="PANTHER" id="PTHR35524:SF1">
    <property type="entry name" value="ALPHA-ACETOLACTATE DECARBOXYLASE"/>
    <property type="match status" value="1"/>
</dbReference>
<organism evidence="10 11">
    <name type="scientific">Bombilactobacillus apium</name>
    <dbReference type="NCBI Taxonomy" id="2675299"/>
    <lineage>
        <taxon>Bacteria</taxon>
        <taxon>Bacillati</taxon>
        <taxon>Bacillota</taxon>
        <taxon>Bacilli</taxon>
        <taxon>Lactobacillales</taxon>
        <taxon>Lactobacillaceae</taxon>
        <taxon>Bombilactobacillus</taxon>
    </lineage>
</organism>
<evidence type="ECO:0000256" key="8">
    <source>
        <dbReference type="ARBA" id="ARBA00023239"/>
    </source>
</evidence>
<evidence type="ECO:0000256" key="7">
    <source>
        <dbReference type="ARBA" id="ARBA00023061"/>
    </source>
</evidence>
<proteinExistence type="inferred from homology"/>
<dbReference type="PIRSF" id="PIRSF001332">
    <property type="entry name" value="Acetolac_decarb"/>
    <property type="match status" value="1"/>
</dbReference>
<dbReference type="InterPro" id="IPR005128">
    <property type="entry name" value="Acetolactate_a_deCO2ase"/>
</dbReference>
<evidence type="ECO:0000313" key="10">
    <source>
        <dbReference type="EMBL" id="NVY96269.1"/>
    </source>
</evidence>
<keyword evidence="8 9" id="KW-0456">Lyase</keyword>
<evidence type="ECO:0000256" key="3">
    <source>
        <dbReference type="ARBA" id="ARBA00007106"/>
    </source>
</evidence>
<dbReference type="UniPathway" id="UPA00626">
    <property type="reaction ID" value="UER00678"/>
</dbReference>
<dbReference type="NCBIfam" id="TIGR01252">
    <property type="entry name" value="acetolac_decarb"/>
    <property type="match status" value="1"/>
</dbReference>
<sequence length="236" mass="25491">MTSVLYQHGTLALLVPGLLKGTMTMGELLEHGDYGIGTGEGLDGELIILAGKAYQVNGAGQVKLLSPDFTVPFASVHQGDYQVLATYQDLAAADFYQKVTTALASPNVFYSLKVQGTFRKMKTRAVDKTQPPYATLVEASEKQSIFEGENIAGTLISYYSPELFHGAAVAGYHSHFLAADHSMGGHILDFELATGQVEVQVFDTLEQHFPITDADYMSHDFGEDEIGNSISTAEAE</sequence>
<dbReference type="GO" id="GO:0045151">
    <property type="term" value="P:acetoin biosynthetic process"/>
    <property type="evidence" value="ECO:0007669"/>
    <property type="project" value="UniProtKB-UniRule"/>
</dbReference>
<reference evidence="10 11" key="1">
    <citation type="submission" date="2020-06" db="EMBL/GenBank/DDBJ databases">
        <authorList>
            <person name="Kang J."/>
        </authorList>
    </citation>
    <scope>NUCLEOTIDE SEQUENCE [LARGE SCALE GENOMIC DNA]</scope>
    <source>
        <strain evidence="10 11">DCY120</strain>
    </source>
</reference>
<gene>
    <name evidence="10" type="primary">budA</name>
    <name evidence="10" type="ORF">HU830_03630</name>
</gene>
<evidence type="ECO:0000256" key="4">
    <source>
        <dbReference type="ARBA" id="ARBA00013204"/>
    </source>
</evidence>
<name>A0A850QZQ2_9LACO</name>
<evidence type="ECO:0000256" key="5">
    <source>
        <dbReference type="ARBA" id="ARBA00020164"/>
    </source>
</evidence>
<dbReference type="AlphaFoldDB" id="A0A850QZQ2"/>
<dbReference type="GO" id="GO:0047605">
    <property type="term" value="F:acetolactate decarboxylase activity"/>
    <property type="evidence" value="ECO:0007669"/>
    <property type="project" value="UniProtKB-UniRule"/>
</dbReference>
<comment type="caution">
    <text evidence="10">The sequence shown here is derived from an EMBL/GenBank/DDBJ whole genome shotgun (WGS) entry which is preliminary data.</text>
</comment>
<evidence type="ECO:0000256" key="9">
    <source>
        <dbReference type="PIRNR" id="PIRNR001332"/>
    </source>
</evidence>
<keyword evidence="7 9" id="KW-0005">Acetoin biosynthesis</keyword>
<dbReference type="Proteomes" id="UP000563523">
    <property type="component" value="Unassembled WGS sequence"/>
</dbReference>
<dbReference type="EMBL" id="JABZEC010000003">
    <property type="protein sequence ID" value="NVY96269.1"/>
    <property type="molecule type" value="Genomic_DNA"/>
</dbReference>
<dbReference type="EC" id="4.1.1.5" evidence="4 9"/>
<protein>
    <recommendedName>
        <fullName evidence="5 9">Alpha-acetolactate decarboxylase</fullName>
        <ecNumber evidence="4 9">4.1.1.5</ecNumber>
    </recommendedName>
</protein>
<dbReference type="Pfam" id="PF03306">
    <property type="entry name" value="AAL_decarboxy"/>
    <property type="match status" value="1"/>
</dbReference>